<dbReference type="OrthoDB" id="8195867at2759"/>
<feature type="domain" description="THAP-type" evidence="8">
    <location>
        <begin position="1"/>
        <end position="92"/>
    </location>
</feature>
<keyword evidence="5 6" id="KW-0238">DNA-binding</keyword>
<dbReference type="InterPro" id="IPR027805">
    <property type="entry name" value="Transposase_HTH_dom"/>
</dbReference>
<dbReference type="SMART" id="SM00980">
    <property type="entry name" value="THAP"/>
    <property type="match status" value="1"/>
</dbReference>
<keyword evidence="4" id="KW-0862">Zinc</keyword>
<evidence type="ECO:0000256" key="6">
    <source>
        <dbReference type="PROSITE-ProRule" id="PRU00309"/>
    </source>
</evidence>
<evidence type="ECO:0000259" key="8">
    <source>
        <dbReference type="PROSITE" id="PS50950"/>
    </source>
</evidence>
<evidence type="ECO:0000256" key="2">
    <source>
        <dbReference type="ARBA" id="ARBA00022723"/>
    </source>
</evidence>
<organism evidence="9 10">
    <name type="scientific">Callosobruchus maculatus</name>
    <name type="common">Southern cowpea weevil</name>
    <name type="synonym">Pulse bruchid</name>
    <dbReference type="NCBI Taxonomy" id="64391"/>
    <lineage>
        <taxon>Eukaryota</taxon>
        <taxon>Metazoa</taxon>
        <taxon>Ecdysozoa</taxon>
        <taxon>Arthropoda</taxon>
        <taxon>Hexapoda</taxon>
        <taxon>Insecta</taxon>
        <taxon>Pterygota</taxon>
        <taxon>Neoptera</taxon>
        <taxon>Endopterygota</taxon>
        <taxon>Coleoptera</taxon>
        <taxon>Polyphaga</taxon>
        <taxon>Cucujiformia</taxon>
        <taxon>Chrysomeloidea</taxon>
        <taxon>Chrysomelidae</taxon>
        <taxon>Bruchinae</taxon>
        <taxon>Bruchini</taxon>
        <taxon>Callosobruchus</taxon>
    </lineage>
</organism>
<protein>
    <recommendedName>
        <fullName evidence="8">THAP-type domain-containing protein</fullName>
    </recommendedName>
</protein>
<reference evidence="9 10" key="1">
    <citation type="submission" date="2019-01" db="EMBL/GenBank/DDBJ databases">
        <authorList>
            <person name="Sayadi A."/>
        </authorList>
    </citation>
    <scope>NUCLEOTIDE SEQUENCE [LARGE SCALE GENOMIC DNA]</scope>
</reference>
<dbReference type="Pfam" id="PF05485">
    <property type="entry name" value="THAP"/>
    <property type="match status" value="1"/>
</dbReference>
<evidence type="ECO:0000256" key="1">
    <source>
        <dbReference type="ARBA" id="ARBA00001968"/>
    </source>
</evidence>
<dbReference type="InterPro" id="IPR027806">
    <property type="entry name" value="HARBI1_dom"/>
</dbReference>
<dbReference type="EMBL" id="CAACVG010006943">
    <property type="protein sequence ID" value="VEN42699.1"/>
    <property type="molecule type" value="Genomic_DNA"/>
</dbReference>
<gene>
    <name evidence="9" type="ORF">CALMAC_LOCUS6092</name>
</gene>
<evidence type="ECO:0000313" key="10">
    <source>
        <dbReference type="Proteomes" id="UP000410492"/>
    </source>
</evidence>
<proteinExistence type="predicted"/>
<dbReference type="PROSITE" id="PS50950">
    <property type="entry name" value="ZF_THAP"/>
    <property type="match status" value="1"/>
</dbReference>
<dbReference type="SUPFAM" id="SSF57716">
    <property type="entry name" value="Glucocorticoid receptor-like (DNA-binding domain)"/>
    <property type="match status" value="1"/>
</dbReference>
<dbReference type="InterPro" id="IPR006612">
    <property type="entry name" value="THAP_Znf"/>
</dbReference>
<dbReference type="Proteomes" id="UP000410492">
    <property type="component" value="Unassembled WGS sequence"/>
</dbReference>
<dbReference type="Pfam" id="PF13613">
    <property type="entry name" value="HTH_Tnp_4"/>
    <property type="match status" value="1"/>
</dbReference>
<keyword evidence="2" id="KW-0479">Metal-binding</keyword>
<comment type="cofactor">
    <cofactor evidence="1">
        <name>a divalent metal cation</name>
        <dbReference type="ChEBI" id="CHEBI:60240"/>
    </cofactor>
</comment>
<accession>A0A653C6G3</accession>
<dbReference type="AlphaFoldDB" id="A0A653C6G3"/>
<sequence length="477" mass="54931">MPQFCCVVNCGSRSSRDNLHFYRIPQVLKHAHRTDLNELSALRRQKWLEAIKRKDFSETKIKNARVCSKHFISGKPSELAEKLNPDWVPSVDMGYSISGSTAASKSERYERSIKRKKVSKTEEKEEVLPAPESEDYTEDVLCSSNNRCIQTKITMEKLTDMFLKMTLFDDMQKKFNRLVLTYDSLRNDDEKTRYFTGLDRFKVFEILASYITPFIKIHPNTVLPANEQFLLTLVKLRLNSDYKDLAYRFGVCPTTVSTCFKNVLHIMCLRLKKYIFWPDRSILKKTIPACFKESFHDNTTVIIDCFEIRTQRPSKLVAAAQSWSSYKHSQTVKYLIGITPQGTVCFISEGWGGRVSDKFLTENSTFINNLIPGDVIMADRGFLIKEFVEIFNVTVKMPAFTRGKSQLHPVDLEKTRAIAHVRIHVERVIGLIRQKYTICNDILSIEWLSTGENEPVVDEVIYVCCALINICPPIVPL</sequence>
<dbReference type="PANTHER" id="PTHR23080">
    <property type="entry name" value="THAP DOMAIN PROTEIN"/>
    <property type="match status" value="1"/>
</dbReference>
<dbReference type="GO" id="GO:0003677">
    <property type="term" value="F:DNA binding"/>
    <property type="evidence" value="ECO:0007669"/>
    <property type="project" value="UniProtKB-UniRule"/>
</dbReference>
<evidence type="ECO:0000256" key="3">
    <source>
        <dbReference type="ARBA" id="ARBA00022771"/>
    </source>
</evidence>
<dbReference type="GO" id="GO:0008270">
    <property type="term" value="F:zinc ion binding"/>
    <property type="evidence" value="ECO:0007669"/>
    <property type="project" value="UniProtKB-KW"/>
</dbReference>
<evidence type="ECO:0000256" key="5">
    <source>
        <dbReference type="ARBA" id="ARBA00023125"/>
    </source>
</evidence>
<feature type="region of interest" description="Disordered" evidence="7">
    <location>
        <begin position="111"/>
        <end position="130"/>
    </location>
</feature>
<evidence type="ECO:0000256" key="4">
    <source>
        <dbReference type="ARBA" id="ARBA00022833"/>
    </source>
</evidence>
<keyword evidence="3 6" id="KW-0863">Zinc-finger</keyword>
<evidence type="ECO:0000313" key="9">
    <source>
        <dbReference type="EMBL" id="VEN42699.1"/>
    </source>
</evidence>
<keyword evidence="10" id="KW-1185">Reference proteome</keyword>
<evidence type="ECO:0000256" key="7">
    <source>
        <dbReference type="SAM" id="MobiDB-lite"/>
    </source>
</evidence>
<name>A0A653C6G3_CALMS</name>
<dbReference type="Pfam" id="PF13359">
    <property type="entry name" value="DDE_Tnp_4"/>
    <property type="match status" value="1"/>
</dbReference>